<dbReference type="CDD" id="cd07061">
    <property type="entry name" value="HP_HAP_like"/>
    <property type="match status" value="1"/>
</dbReference>
<comment type="caution">
    <text evidence="3">The sequence shown here is derived from an EMBL/GenBank/DDBJ whole genome shotgun (WGS) entry which is preliminary data.</text>
</comment>
<dbReference type="Proteomes" id="UP001146793">
    <property type="component" value="Unassembled WGS sequence"/>
</dbReference>
<dbReference type="PANTHER" id="PTHR11567">
    <property type="entry name" value="ACID PHOSPHATASE-RELATED"/>
    <property type="match status" value="1"/>
</dbReference>
<dbReference type="Pfam" id="PF00328">
    <property type="entry name" value="His_Phos_2"/>
    <property type="match status" value="1"/>
</dbReference>
<protein>
    <submittedName>
        <fullName evidence="3">Lysophosphatidic acid phosphatase type</fullName>
    </submittedName>
</protein>
<evidence type="ECO:0000256" key="2">
    <source>
        <dbReference type="SAM" id="SignalP"/>
    </source>
</evidence>
<dbReference type="InterPro" id="IPR050645">
    <property type="entry name" value="Histidine_acid_phosphatase"/>
</dbReference>
<dbReference type="InterPro" id="IPR000560">
    <property type="entry name" value="His_Pase_clade-2"/>
</dbReference>
<evidence type="ECO:0000313" key="4">
    <source>
        <dbReference type="Proteomes" id="UP001146793"/>
    </source>
</evidence>
<keyword evidence="2" id="KW-0732">Signal</keyword>
<dbReference type="PANTHER" id="PTHR11567:SF203">
    <property type="entry name" value="COUNTING FACTOR 60"/>
    <property type="match status" value="1"/>
</dbReference>
<dbReference type="EMBL" id="JANTQA010000029">
    <property type="protein sequence ID" value="KAJ3441193.1"/>
    <property type="molecule type" value="Genomic_DNA"/>
</dbReference>
<dbReference type="InterPro" id="IPR029033">
    <property type="entry name" value="His_PPase_superfam"/>
</dbReference>
<feature type="chain" id="PRO_5043339231" evidence="2">
    <location>
        <begin position="20"/>
        <end position="389"/>
    </location>
</feature>
<reference evidence="3" key="1">
    <citation type="submission" date="2022-08" db="EMBL/GenBank/DDBJ databases">
        <title>Novel sulphate-reducing endosymbionts in the free-living metamonad Anaeramoeba.</title>
        <authorList>
            <person name="Jerlstrom-Hultqvist J."/>
            <person name="Cepicka I."/>
            <person name="Gallot-Lavallee L."/>
            <person name="Salas-Leiva D."/>
            <person name="Curtis B.A."/>
            <person name="Zahonova K."/>
            <person name="Pipaliya S."/>
            <person name="Dacks J."/>
            <person name="Roger A.J."/>
        </authorList>
    </citation>
    <scope>NUCLEOTIDE SEQUENCE</scope>
    <source>
        <strain evidence="3">Busselton2</strain>
    </source>
</reference>
<evidence type="ECO:0000313" key="3">
    <source>
        <dbReference type="EMBL" id="KAJ3441193.1"/>
    </source>
</evidence>
<gene>
    <name evidence="3" type="ORF">M0812_13199</name>
</gene>
<evidence type="ECO:0000256" key="1">
    <source>
        <dbReference type="ARBA" id="ARBA00005375"/>
    </source>
</evidence>
<accession>A0AAV7ZHJ4</accession>
<comment type="similarity">
    <text evidence="1">Belongs to the histidine acid phosphatase family.</text>
</comment>
<organism evidence="3 4">
    <name type="scientific">Anaeramoeba flamelloides</name>
    <dbReference type="NCBI Taxonomy" id="1746091"/>
    <lineage>
        <taxon>Eukaryota</taxon>
        <taxon>Metamonada</taxon>
        <taxon>Anaeramoebidae</taxon>
        <taxon>Anaeramoeba</taxon>
    </lineage>
</organism>
<sequence>MKVLLLTLILVFCFTQVSTEKKLVLFQTFTRHGARTPIYYIKGTDALWLCTNMFNEIPSINNKGTSQTIPYIFQKQFQMDGGQYKGNCTSGMLTTQGASEHRALGHYFHETLVNTGFLRDKYDPNEIFIRACDDGRIRQSAESLFTGLYGDYVQESELKEGASNTAQVVPVHVMETSLEYLNPNTKLCPHLGTLITKRHSTKEWKDYHDGLKDLEQKMVDIFGTEDLPPLGHIYDTLEAREAHDVPFPEGLTSDIYQQLSEVMFWEWNYTNSDLEISVLSLGLGMRDILQQMVLKINSLSDLKFIHYSGHDSTVSPIMYMLGFQIGQPPYASHTDIQLYKETDQYYVKVSYLKKDKILPWCGELYCPFETFYKYMMDILPVSYYQTCHP</sequence>
<name>A0AAV7ZHJ4_9EUKA</name>
<dbReference type="SUPFAM" id="SSF53254">
    <property type="entry name" value="Phosphoglycerate mutase-like"/>
    <property type="match status" value="1"/>
</dbReference>
<proteinExistence type="inferred from homology"/>
<feature type="signal peptide" evidence="2">
    <location>
        <begin position="1"/>
        <end position="19"/>
    </location>
</feature>
<dbReference type="GO" id="GO:0016791">
    <property type="term" value="F:phosphatase activity"/>
    <property type="evidence" value="ECO:0007669"/>
    <property type="project" value="TreeGrafter"/>
</dbReference>
<dbReference type="AlphaFoldDB" id="A0AAV7ZHJ4"/>
<dbReference type="Gene3D" id="3.40.50.1240">
    <property type="entry name" value="Phosphoglycerate mutase-like"/>
    <property type="match status" value="1"/>
</dbReference>